<evidence type="ECO:0000313" key="2">
    <source>
        <dbReference type="Proteomes" id="UP000323439"/>
    </source>
</evidence>
<reference evidence="1 2" key="1">
    <citation type="submission" date="2016-10" db="EMBL/GenBank/DDBJ databases">
        <authorList>
            <person name="Varghese N."/>
            <person name="Submissions S."/>
        </authorList>
    </citation>
    <scope>NUCLEOTIDE SEQUENCE [LARGE SCALE GENOMIC DNA]</scope>
    <source>
        <strain evidence="1 2">DSM 16643</strain>
    </source>
</reference>
<evidence type="ECO:0000313" key="1">
    <source>
        <dbReference type="EMBL" id="SDA48543.1"/>
    </source>
</evidence>
<name>A0A1G5VRP4_9EURY</name>
<dbReference type="Gene3D" id="3.40.50.150">
    <property type="entry name" value="Vaccinia Virus protein VP39"/>
    <property type="match status" value="1"/>
</dbReference>
<dbReference type="Pfam" id="PF13489">
    <property type="entry name" value="Methyltransf_23"/>
    <property type="match status" value="1"/>
</dbReference>
<sequence>MLYVIYLIRNQKLDCGDKMDAIINEYKKYGVDRFYKLHGHYYENPHKDIVESLLREARTQWKVEGNILDLCCGSGEVSNIFSDCNVEGIDPYTKELYEANTNNNCREMTFKDIVQHGLERQYDFVICSYAMHLCEKSMLPMLLYRISESSDNLVIITPHKKPNCNGDFFKESKRMKKERTLMIWYKNF</sequence>
<proteinExistence type="predicted"/>
<keyword evidence="1" id="KW-0489">Methyltransferase</keyword>
<accession>A0A1G5VRP4</accession>
<dbReference type="EMBL" id="FMXB01000005">
    <property type="protein sequence ID" value="SDA48543.1"/>
    <property type="molecule type" value="Genomic_DNA"/>
</dbReference>
<dbReference type="AlphaFoldDB" id="A0A1G5VRP4"/>
<organism evidence="1 2">
    <name type="scientific">Methanobrevibacter millerae</name>
    <dbReference type="NCBI Taxonomy" id="230361"/>
    <lineage>
        <taxon>Archaea</taxon>
        <taxon>Methanobacteriati</taxon>
        <taxon>Methanobacteriota</taxon>
        <taxon>Methanomada group</taxon>
        <taxon>Methanobacteria</taxon>
        <taxon>Methanobacteriales</taxon>
        <taxon>Methanobacteriaceae</taxon>
        <taxon>Methanobrevibacter</taxon>
    </lineage>
</organism>
<gene>
    <name evidence="1" type="ORF">SAMN02910315_00822</name>
</gene>
<dbReference type="SUPFAM" id="SSF53335">
    <property type="entry name" value="S-adenosyl-L-methionine-dependent methyltransferases"/>
    <property type="match status" value="1"/>
</dbReference>
<keyword evidence="2" id="KW-1185">Reference proteome</keyword>
<protein>
    <submittedName>
        <fullName evidence="1">Methyltransferase domain-containing protein</fullName>
    </submittedName>
</protein>
<dbReference type="InterPro" id="IPR029063">
    <property type="entry name" value="SAM-dependent_MTases_sf"/>
</dbReference>
<keyword evidence="1" id="KW-0808">Transferase</keyword>
<dbReference type="GO" id="GO:0008168">
    <property type="term" value="F:methyltransferase activity"/>
    <property type="evidence" value="ECO:0007669"/>
    <property type="project" value="UniProtKB-KW"/>
</dbReference>
<dbReference type="GO" id="GO:0032259">
    <property type="term" value="P:methylation"/>
    <property type="evidence" value="ECO:0007669"/>
    <property type="project" value="UniProtKB-KW"/>
</dbReference>
<dbReference type="CDD" id="cd02440">
    <property type="entry name" value="AdoMet_MTases"/>
    <property type="match status" value="1"/>
</dbReference>
<dbReference type="Proteomes" id="UP000323439">
    <property type="component" value="Unassembled WGS sequence"/>
</dbReference>